<comment type="caution">
    <text evidence="2">The sequence shown here is derived from an EMBL/GenBank/DDBJ whole genome shotgun (WGS) entry which is preliminary data.</text>
</comment>
<dbReference type="EMBL" id="JANJYJ010000004">
    <property type="protein sequence ID" value="KAK3218660.1"/>
    <property type="molecule type" value="Genomic_DNA"/>
</dbReference>
<feature type="region of interest" description="Disordered" evidence="1">
    <location>
        <begin position="285"/>
        <end position="322"/>
    </location>
</feature>
<dbReference type="PANTHER" id="PTHR34427">
    <property type="entry name" value="DUF4283 DOMAIN PROTEIN"/>
    <property type="match status" value="1"/>
</dbReference>
<organism evidence="2 3">
    <name type="scientific">Dipteronia sinensis</name>
    <dbReference type="NCBI Taxonomy" id="43782"/>
    <lineage>
        <taxon>Eukaryota</taxon>
        <taxon>Viridiplantae</taxon>
        <taxon>Streptophyta</taxon>
        <taxon>Embryophyta</taxon>
        <taxon>Tracheophyta</taxon>
        <taxon>Spermatophyta</taxon>
        <taxon>Magnoliopsida</taxon>
        <taxon>eudicotyledons</taxon>
        <taxon>Gunneridae</taxon>
        <taxon>Pentapetalae</taxon>
        <taxon>rosids</taxon>
        <taxon>malvids</taxon>
        <taxon>Sapindales</taxon>
        <taxon>Sapindaceae</taxon>
        <taxon>Hippocastanoideae</taxon>
        <taxon>Acereae</taxon>
        <taxon>Dipteronia</taxon>
    </lineage>
</organism>
<accession>A0AAE0AJ66</accession>
<evidence type="ECO:0000313" key="2">
    <source>
        <dbReference type="EMBL" id="KAK3218660.1"/>
    </source>
</evidence>
<keyword evidence="3" id="KW-1185">Reference proteome</keyword>
<evidence type="ECO:0000256" key="1">
    <source>
        <dbReference type="SAM" id="MobiDB-lite"/>
    </source>
</evidence>
<protein>
    <recommendedName>
        <fullName evidence="4">DUF4283 domain-containing protein</fullName>
    </recommendedName>
</protein>
<dbReference type="PANTHER" id="PTHR34427:SF5">
    <property type="entry name" value="DUF4283 DOMAIN-CONTAINING PROTEIN"/>
    <property type="match status" value="1"/>
</dbReference>
<proteinExistence type="predicted"/>
<gene>
    <name evidence="2" type="ORF">Dsin_012630</name>
</gene>
<evidence type="ECO:0008006" key="4">
    <source>
        <dbReference type="Google" id="ProtNLM"/>
    </source>
</evidence>
<sequence length="395" mass="44446">MAVEVWLSNCAIGVLMEFTDVGSVIKRLRSRGFSFSSKYLGDKSVLWCFESEIEMEGFINDMFFWDDMFSTMSRWSNSFTPKSRLSWIKVGGVPLSCWDTSFFMKLGGLVGEPFLVEEKTSLRCRLDRGRFLAMVQCNKVGPHNIKVQMELESFFVKIEEDLSPVSVIWITKVLGLQEEGKTLSSGIRKKDKDEEEVKHSYFKLGGKKTAVLTHDKSNNDKGKGAWIRKAKVKVVHVPNKHAKLIIDERQRCRSGYFSYRSLSTSSLGFDQILSNLKLIKGECSSKQKKREGRQVKLSGSGKSSGLGNSLAKPITDKGDEHEGHSLVSLDESCEALPNIQIELEEGENPSPVQKVYSFPLSKPSLQLQVVLEGPYKEDNLRPCETIIPRDIGLVV</sequence>
<feature type="compositionally biased region" description="Low complexity" evidence="1">
    <location>
        <begin position="296"/>
        <end position="307"/>
    </location>
</feature>
<reference evidence="2" key="1">
    <citation type="journal article" date="2023" name="Plant J.">
        <title>Genome sequences and population genomics provide insights into the demographic history, inbreeding, and mutation load of two 'living fossil' tree species of Dipteronia.</title>
        <authorList>
            <person name="Feng Y."/>
            <person name="Comes H.P."/>
            <person name="Chen J."/>
            <person name="Zhu S."/>
            <person name="Lu R."/>
            <person name="Zhang X."/>
            <person name="Li P."/>
            <person name="Qiu J."/>
            <person name="Olsen K.M."/>
            <person name="Qiu Y."/>
        </authorList>
    </citation>
    <scope>NUCLEOTIDE SEQUENCE</scope>
    <source>
        <strain evidence="2">NBL</strain>
    </source>
</reference>
<evidence type="ECO:0000313" key="3">
    <source>
        <dbReference type="Proteomes" id="UP001281410"/>
    </source>
</evidence>
<dbReference type="AlphaFoldDB" id="A0AAE0AJ66"/>
<name>A0AAE0AJ66_9ROSI</name>
<dbReference type="Proteomes" id="UP001281410">
    <property type="component" value="Unassembled WGS sequence"/>
</dbReference>